<feature type="transmembrane region" description="Helical" evidence="1">
    <location>
        <begin position="80"/>
        <end position="104"/>
    </location>
</feature>
<proteinExistence type="predicted"/>
<keyword evidence="3" id="KW-1185">Reference proteome</keyword>
<evidence type="ECO:0000313" key="3">
    <source>
        <dbReference type="Proteomes" id="UP000617531"/>
    </source>
</evidence>
<feature type="transmembrane region" description="Helical" evidence="1">
    <location>
        <begin position="234"/>
        <end position="252"/>
    </location>
</feature>
<dbReference type="AlphaFoldDB" id="A0A8J3GNC8"/>
<evidence type="ECO:0000256" key="1">
    <source>
        <dbReference type="SAM" id="Phobius"/>
    </source>
</evidence>
<sequence>MSAVSTPTIPGPRPLARRIGNVVRLHLANPFTIIGTPVIVLGLIFAVNWMIWWIVRTAAPSDPQSVADVADGLQYSGATLWIFVYMMVVAIMAMNLTFSFALGFGSTRRDFLLGSGLTFVGLAAIYAVAYILLAALETWTGGWGVGGTMFNSFYFGVDSPWWLRLFHVFALFLFFLAAGSAFGSMYVRWKARGLIVFFSVVSILIMGAVALVTVSDSWPAVGEFFEVAGFTGSYALSLVLSAIAGAAAYLILRRATPRN</sequence>
<dbReference type="Proteomes" id="UP000617531">
    <property type="component" value="Unassembled WGS sequence"/>
</dbReference>
<reference evidence="2" key="2">
    <citation type="submission" date="2020-09" db="EMBL/GenBank/DDBJ databases">
        <authorList>
            <person name="Sun Q."/>
            <person name="Zhou Y."/>
        </authorList>
    </citation>
    <scope>NUCLEOTIDE SEQUENCE</scope>
    <source>
        <strain evidence="2">CGMCC 1.16548</strain>
    </source>
</reference>
<feature type="transmembrane region" description="Helical" evidence="1">
    <location>
        <begin position="27"/>
        <end position="55"/>
    </location>
</feature>
<feature type="transmembrane region" description="Helical" evidence="1">
    <location>
        <begin position="161"/>
        <end position="182"/>
    </location>
</feature>
<keyword evidence="1" id="KW-1133">Transmembrane helix</keyword>
<comment type="caution">
    <text evidence="2">The sequence shown here is derived from an EMBL/GenBank/DDBJ whole genome shotgun (WGS) entry which is preliminary data.</text>
</comment>
<keyword evidence="1" id="KW-0472">Membrane</keyword>
<reference evidence="2" key="1">
    <citation type="journal article" date="2014" name="Int. J. Syst. Evol. Microbiol.">
        <title>Complete genome sequence of Corynebacterium casei LMG S-19264T (=DSM 44701T), isolated from a smear-ripened cheese.</title>
        <authorList>
            <consortium name="US DOE Joint Genome Institute (JGI-PGF)"/>
            <person name="Walter F."/>
            <person name="Albersmeier A."/>
            <person name="Kalinowski J."/>
            <person name="Ruckert C."/>
        </authorList>
    </citation>
    <scope>NUCLEOTIDE SEQUENCE</scope>
    <source>
        <strain evidence="2">CGMCC 1.16548</strain>
    </source>
</reference>
<gene>
    <name evidence="2" type="ORF">GCM10011600_04410</name>
</gene>
<evidence type="ECO:0000313" key="2">
    <source>
        <dbReference type="EMBL" id="GHF06889.1"/>
    </source>
</evidence>
<feature type="transmembrane region" description="Helical" evidence="1">
    <location>
        <begin position="194"/>
        <end position="214"/>
    </location>
</feature>
<keyword evidence="1" id="KW-0812">Transmembrane</keyword>
<feature type="transmembrane region" description="Helical" evidence="1">
    <location>
        <begin position="111"/>
        <end position="133"/>
    </location>
</feature>
<name>A0A8J3GNC8_9MICO</name>
<dbReference type="EMBL" id="BNAI01000001">
    <property type="protein sequence ID" value="GHF06889.1"/>
    <property type="molecule type" value="Genomic_DNA"/>
</dbReference>
<dbReference type="RefSeq" id="WP_191281733.1">
    <property type="nucleotide sequence ID" value="NZ_BNAI01000001.1"/>
</dbReference>
<accession>A0A8J3GNC8</accession>
<organism evidence="2 3">
    <name type="scientific">Pseudolysinimonas yzui</name>
    <dbReference type="NCBI Taxonomy" id="2708254"/>
    <lineage>
        <taxon>Bacteria</taxon>
        <taxon>Bacillati</taxon>
        <taxon>Actinomycetota</taxon>
        <taxon>Actinomycetes</taxon>
        <taxon>Micrococcales</taxon>
        <taxon>Microbacteriaceae</taxon>
        <taxon>Pseudolysinimonas</taxon>
    </lineage>
</organism>
<protein>
    <submittedName>
        <fullName evidence="2">Uncharacterized protein</fullName>
    </submittedName>
</protein>